<keyword evidence="7" id="KW-1185">Reference proteome</keyword>
<evidence type="ECO:0000313" key="6">
    <source>
        <dbReference type="EMBL" id="KAF5175658.1"/>
    </source>
</evidence>
<evidence type="ECO:0000259" key="5">
    <source>
        <dbReference type="PROSITE" id="PS51774"/>
    </source>
</evidence>
<dbReference type="PROSITE" id="PS51774">
    <property type="entry name" value="NAB"/>
    <property type="match status" value="1"/>
</dbReference>
<protein>
    <submittedName>
        <fullName evidence="6">Networked 4a-like</fullName>
    </submittedName>
</protein>
<name>A0A7J6UTA2_THATH</name>
<keyword evidence="1 3" id="KW-0175">Coiled coil</keyword>
<dbReference type="GO" id="GO:0005774">
    <property type="term" value="C:vacuolar membrane"/>
    <property type="evidence" value="ECO:0007669"/>
    <property type="project" value="TreeGrafter"/>
</dbReference>
<dbReference type="PANTHER" id="PTHR32258">
    <property type="entry name" value="PROTEIN NETWORKED 4A"/>
    <property type="match status" value="1"/>
</dbReference>
<feature type="domain" description="NAB" evidence="5">
    <location>
        <begin position="17"/>
        <end position="97"/>
    </location>
</feature>
<proteinExistence type="inferred from homology"/>
<dbReference type="InterPro" id="IPR011684">
    <property type="entry name" value="NAB"/>
</dbReference>
<evidence type="ECO:0000313" key="7">
    <source>
        <dbReference type="Proteomes" id="UP000554482"/>
    </source>
</evidence>
<dbReference type="GO" id="GO:0003779">
    <property type="term" value="F:actin binding"/>
    <property type="evidence" value="ECO:0007669"/>
    <property type="project" value="InterPro"/>
</dbReference>
<dbReference type="PANTHER" id="PTHR32258:SF3">
    <property type="entry name" value="PROTEIN NETWORKED 4A"/>
    <property type="match status" value="1"/>
</dbReference>
<reference evidence="6 7" key="1">
    <citation type="submission" date="2020-06" db="EMBL/GenBank/DDBJ databases">
        <title>Transcriptomic and genomic resources for Thalictrum thalictroides and T. hernandezii: Facilitating candidate gene discovery in an emerging model plant lineage.</title>
        <authorList>
            <person name="Arias T."/>
            <person name="Riano-Pachon D.M."/>
            <person name="Di Stilio V.S."/>
        </authorList>
    </citation>
    <scope>NUCLEOTIDE SEQUENCE [LARGE SCALE GENOMIC DNA]</scope>
    <source>
        <strain evidence="7">cv. WT478/WT964</strain>
        <tissue evidence="6">Leaves</tissue>
    </source>
</reference>
<evidence type="ECO:0000256" key="4">
    <source>
        <dbReference type="SAM" id="MobiDB-lite"/>
    </source>
</evidence>
<comment type="caution">
    <text evidence="6">The sequence shown here is derived from an EMBL/GenBank/DDBJ whole genome shotgun (WGS) entry which is preliminary data.</text>
</comment>
<evidence type="ECO:0000256" key="3">
    <source>
        <dbReference type="SAM" id="Coils"/>
    </source>
</evidence>
<feature type="region of interest" description="Disordered" evidence="4">
    <location>
        <begin position="101"/>
        <end position="192"/>
    </location>
</feature>
<feature type="coiled-coil region" evidence="3">
    <location>
        <begin position="616"/>
        <end position="643"/>
    </location>
</feature>
<dbReference type="Proteomes" id="UP000554482">
    <property type="component" value="Unassembled WGS sequence"/>
</dbReference>
<feature type="coiled-coil region" evidence="3">
    <location>
        <begin position="560"/>
        <end position="587"/>
    </location>
</feature>
<sequence>MANSTQKMKRLESRKSHSWWWDSHISPKNSKWLAENLEEMDQSIKRMLKLIEEDGDTFAKKAEMYYQKRPELVAHVEEFYRMYRSLAERYDNLTGELRKSIPSDLHSQSSGISDYGSELNSPLATPEQRPSRRTSSHRAAGFDFFLGSGGGSSDHSRKENDATSSSSSDSESESDGASSRNKFISPTVNGDGEGMRQRIIELEAEVLEVKEKLQVAEEENFGVVSKVAGNGNYEELLGRITWYDEELKVANERLRTSEEHILRLKAELKSEQGRHLELQERITELEANFSVSVDKIEELEKELRATRSKLESSLEETAKLRLDIENKRTLRANGDAEAYLFSQRHVENGETEIKSEGKIVDYMEKRVMDQELRIKALEDELRTRNHTLRLSEEEIARLKVEIEKNETIVGTTIGLQVELESAQKAIEKKEEELEVEKKQIMNLQEQIRRLEISVSDCDHEIMELKATVLTAENKFTLEKSQLHDKIIAISESQAQLEAELKNWELKAQSLEQEIKRVEAEKTENQELQVICESGMQSEIEQLKADIAKRSSHLEVINKSFDALKLKYDMLMAERDQLNANVLNLTAEVSSRDDRIHQMDEHLHRLHMEHVELISGSKGAQKLIEELKTSMKTLEEEVEKQRIVILDGAEEKREAIRQLCFSIEHYRNGYHQLRQVFLVHKRPAVLAS</sequence>
<feature type="coiled-coil region" evidence="3">
    <location>
        <begin position="247"/>
        <end position="316"/>
    </location>
</feature>
<dbReference type="Gene3D" id="1.10.287.1490">
    <property type="match status" value="2"/>
</dbReference>
<feature type="compositionally biased region" description="Low complexity" evidence="4">
    <location>
        <begin position="164"/>
        <end position="179"/>
    </location>
</feature>
<feature type="compositionally biased region" description="Polar residues" evidence="4">
    <location>
        <begin position="105"/>
        <end position="123"/>
    </location>
</feature>
<dbReference type="OrthoDB" id="1877257at2759"/>
<comment type="similarity">
    <text evidence="2">Belongs to the NET family.</text>
</comment>
<accession>A0A7J6UTA2</accession>
<feature type="coiled-coil region" evidence="3">
    <location>
        <begin position="360"/>
        <end position="460"/>
    </location>
</feature>
<feature type="coiled-coil region" evidence="3">
    <location>
        <begin position="486"/>
        <end position="530"/>
    </location>
</feature>
<evidence type="ECO:0000256" key="2">
    <source>
        <dbReference type="ARBA" id="ARBA00038006"/>
    </source>
</evidence>
<dbReference type="AlphaFoldDB" id="A0A7J6UTA2"/>
<gene>
    <name evidence="6" type="ORF">FRX31_034755</name>
</gene>
<evidence type="ECO:0000256" key="1">
    <source>
        <dbReference type="ARBA" id="ARBA00023054"/>
    </source>
</evidence>
<dbReference type="InterPro" id="IPR051861">
    <property type="entry name" value="NET_actin-binding_domain"/>
</dbReference>
<dbReference type="Pfam" id="PF07765">
    <property type="entry name" value="KIP1"/>
    <property type="match status" value="1"/>
</dbReference>
<organism evidence="6 7">
    <name type="scientific">Thalictrum thalictroides</name>
    <name type="common">Rue-anemone</name>
    <name type="synonym">Anemone thalictroides</name>
    <dbReference type="NCBI Taxonomy" id="46969"/>
    <lineage>
        <taxon>Eukaryota</taxon>
        <taxon>Viridiplantae</taxon>
        <taxon>Streptophyta</taxon>
        <taxon>Embryophyta</taxon>
        <taxon>Tracheophyta</taxon>
        <taxon>Spermatophyta</taxon>
        <taxon>Magnoliopsida</taxon>
        <taxon>Ranunculales</taxon>
        <taxon>Ranunculaceae</taxon>
        <taxon>Thalictroideae</taxon>
        <taxon>Thalictrum</taxon>
    </lineage>
</organism>
<dbReference type="EMBL" id="JABWDY010043755">
    <property type="protein sequence ID" value="KAF5175658.1"/>
    <property type="molecule type" value="Genomic_DNA"/>
</dbReference>